<dbReference type="EMBL" id="JACCFK010000001">
    <property type="protein sequence ID" value="NYI88561.1"/>
    <property type="molecule type" value="Genomic_DNA"/>
</dbReference>
<protein>
    <submittedName>
        <fullName evidence="1">Uncharacterized protein</fullName>
    </submittedName>
</protein>
<name>A0A853B199_9PSEU</name>
<keyword evidence="2" id="KW-1185">Reference proteome</keyword>
<dbReference type="AlphaFoldDB" id="A0A853B199"/>
<organism evidence="1 2">
    <name type="scientific">Amycolatopsis endophytica</name>
    <dbReference type="NCBI Taxonomy" id="860233"/>
    <lineage>
        <taxon>Bacteria</taxon>
        <taxon>Bacillati</taxon>
        <taxon>Actinomycetota</taxon>
        <taxon>Actinomycetes</taxon>
        <taxon>Pseudonocardiales</taxon>
        <taxon>Pseudonocardiaceae</taxon>
        <taxon>Amycolatopsis</taxon>
    </lineage>
</organism>
<sequence>METPSEHDIAANVLTGQAKLVPGFSLALAEAIPSRMLWRGGALGSLPPSTAL</sequence>
<evidence type="ECO:0000313" key="2">
    <source>
        <dbReference type="Proteomes" id="UP000549616"/>
    </source>
</evidence>
<proteinExistence type="predicted"/>
<gene>
    <name evidence="1" type="ORF">HNR02_001884</name>
</gene>
<evidence type="ECO:0000313" key="1">
    <source>
        <dbReference type="EMBL" id="NYI88561.1"/>
    </source>
</evidence>
<comment type="caution">
    <text evidence="1">The sequence shown here is derived from an EMBL/GenBank/DDBJ whole genome shotgun (WGS) entry which is preliminary data.</text>
</comment>
<accession>A0A853B199</accession>
<dbReference type="Proteomes" id="UP000549616">
    <property type="component" value="Unassembled WGS sequence"/>
</dbReference>
<reference evidence="1 2" key="1">
    <citation type="submission" date="2020-07" db="EMBL/GenBank/DDBJ databases">
        <title>Sequencing the genomes of 1000 actinobacteria strains.</title>
        <authorList>
            <person name="Klenk H.-P."/>
        </authorList>
    </citation>
    <scope>NUCLEOTIDE SEQUENCE [LARGE SCALE GENOMIC DNA]</scope>
    <source>
        <strain evidence="1 2">DSM 104006</strain>
    </source>
</reference>